<dbReference type="FunFam" id="3.10.290.10:FF:000003">
    <property type="entry name" value="Pseudouridine synthase"/>
    <property type="match status" value="1"/>
</dbReference>
<keyword evidence="3 5" id="KW-0413">Isomerase</keyword>
<dbReference type="Pfam" id="PF01479">
    <property type="entry name" value="S4"/>
    <property type="match status" value="1"/>
</dbReference>
<dbReference type="InterPro" id="IPR036986">
    <property type="entry name" value="S4_RNA-bd_sf"/>
</dbReference>
<dbReference type="CDD" id="cd00165">
    <property type="entry name" value="S4"/>
    <property type="match status" value="1"/>
</dbReference>
<dbReference type="GO" id="GO:0006364">
    <property type="term" value="P:rRNA processing"/>
    <property type="evidence" value="ECO:0007669"/>
    <property type="project" value="UniProtKB-ARBA"/>
</dbReference>
<dbReference type="PANTHER" id="PTHR47683">
    <property type="entry name" value="PSEUDOURIDINE SYNTHASE FAMILY PROTEIN-RELATED"/>
    <property type="match status" value="1"/>
</dbReference>
<dbReference type="AlphaFoldDB" id="A0A645A0K2"/>
<dbReference type="GO" id="GO:0005829">
    <property type="term" value="C:cytosol"/>
    <property type="evidence" value="ECO:0007669"/>
    <property type="project" value="UniProtKB-ARBA"/>
</dbReference>
<dbReference type="FunFam" id="3.30.70.1560:FF:000001">
    <property type="entry name" value="Pseudouridine synthase"/>
    <property type="match status" value="1"/>
</dbReference>
<gene>
    <name evidence="5" type="primary">rluB_18</name>
    <name evidence="5" type="ORF">SDC9_92443</name>
</gene>
<dbReference type="InterPro" id="IPR002942">
    <property type="entry name" value="S4_RNA-bd"/>
</dbReference>
<dbReference type="InterPro" id="IPR042092">
    <property type="entry name" value="PsdUridine_s_RsuA/RluB/E/F_cat"/>
</dbReference>
<dbReference type="SUPFAM" id="SSF55174">
    <property type="entry name" value="Alpha-L RNA-binding motif"/>
    <property type="match status" value="1"/>
</dbReference>
<evidence type="ECO:0000259" key="4">
    <source>
        <dbReference type="SMART" id="SM00363"/>
    </source>
</evidence>
<dbReference type="NCBIfam" id="TIGR00093">
    <property type="entry name" value="pseudouridine synthase"/>
    <property type="match status" value="1"/>
</dbReference>
<dbReference type="InterPro" id="IPR006145">
    <property type="entry name" value="PsdUridine_synth_RsuA/RluA"/>
</dbReference>
<dbReference type="GO" id="GO:0001522">
    <property type="term" value="P:pseudouridine synthesis"/>
    <property type="evidence" value="ECO:0007669"/>
    <property type="project" value="InterPro"/>
</dbReference>
<dbReference type="EMBL" id="VSSQ01011003">
    <property type="protein sequence ID" value="MPM45751.1"/>
    <property type="molecule type" value="Genomic_DNA"/>
</dbReference>
<dbReference type="Gene3D" id="3.30.70.580">
    <property type="entry name" value="Pseudouridine synthase I, catalytic domain, N-terminal subdomain"/>
    <property type="match status" value="1"/>
</dbReference>
<dbReference type="PROSITE" id="PS50889">
    <property type="entry name" value="S4"/>
    <property type="match status" value="1"/>
</dbReference>
<dbReference type="Pfam" id="PF00849">
    <property type="entry name" value="PseudoU_synth_2"/>
    <property type="match status" value="1"/>
</dbReference>
<sequence length="240" mass="27126">MEEERLQKYIARCGISSRRKAEDLILNGCVKVNGIVVTELGTKINPEKDVVLVDNKKISEAEGFIYIKLYKPEGYVTTVKDQFGRKTVIDLVDISERIYPIGRLDYNTSGLLLLTNDGDLANKLMHPKYHIYKTYIAEVEGRMSDEAVMRLKSGVKIEDYKTAPAIVNIVKISSNSSIVQVSIYEGKNRQVRKMLDAVGHPVRTLKRISFGKINLGDLKPGAWVHLNEEEIKFLKGRQEG</sequence>
<feature type="domain" description="RNA-binding S4" evidence="4">
    <location>
        <begin position="4"/>
        <end position="64"/>
    </location>
</feature>
<evidence type="ECO:0000256" key="2">
    <source>
        <dbReference type="ARBA" id="ARBA00022884"/>
    </source>
</evidence>
<dbReference type="InterPro" id="IPR018496">
    <property type="entry name" value="PsdUridine_synth_RsuA/RluB_CS"/>
</dbReference>
<dbReference type="InterPro" id="IPR000748">
    <property type="entry name" value="PsdUridine_synth_RsuA/RluB/E/F"/>
</dbReference>
<keyword evidence="2" id="KW-0694">RNA-binding</keyword>
<evidence type="ECO:0000256" key="1">
    <source>
        <dbReference type="ARBA" id="ARBA00008348"/>
    </source>
</evidence>
<name>A0A645A0K2_9ZZZZ</name>
<dbReference type="GO" id="GO:0160139">
    <property type="term" value="F:23S rRNA pseudouridine(2605) synthase activity"/>
    <property type="evidence" value="ECO:0007669"/>
    <property type="project" value="UniProtKB-EC"/>
</dbReference>
<dbReference type="SUPFAM" id="SSF55120">
    <property type="entry name" value="Pseudouridine synthase"/>
    <property type="match status" value="1"/>
</dbReference>
<evidence type="ECO:0000313" key="5">
    <source>
        <dbReference type="EMBL" id="MPM45751.1"/>
    </source>
</evidence>
<dbReference type="EC" id="5.4.99.22" evidence="5"/>
<dbReference type="CDD" id="cd02870">
    <property type="entry name" value="PseudoU_synth_RsuA_like"/>
    <property type="match status" value="1"/>
</dbReference>
<dbReference type="SMART" id="SM00363">
    <property type="entry name" value="S4"/>
    <property type="match status" value="1"/>
</dbReference>
<comment type="similarity">
    <text evidence="1">Belongs to the pseudouridine synthase RsuA family.</text>
</comment>
<proteinExistence type="inferred from homology"/>
<dbReference type="InterPro" id="IPR050343">
    <property type="entry name" value="RsuA_PseudoU_synthase"/>
</dbReference>
<comment type="caution">
    <text evidence="5">The sequence shown here is derived from an EMBL/GenBank/DDBJ whole genome shotgun (WGS) entry which is preliminary data.</text>
</comment>
<dbReference type="PANTHER" id="PTHR47683:SF2">
    <property type="entry name" value="RNA-BINDING S4 DOMAIN-CONTAINING PROTEIN"/>
    <property type="match status" value="1"/>
</dbReference>
<reference evidence="5" key="1">
    <citation type="submission" date="2019-08" db="EMBL/GenBank/DDBJ databases">
        <authorList>
            <person name="Kucharzyk K."/>
            <person name="Murdoch R.W."/>
            <person name="Higgins S."/>
            <person name="Loffler F."/>
        </authorList>
    </citation>
    <scope>NUCLEOTIDE SEQUENCE</scope>
</reference>
<protein>
    <submittedName>
        <fullName evidence="5">Ribosomal large subunit pseudouridine synthase B</fullName>
        <ecNumber evidence="5">5.4.99.22</ecNumber>
    </submittedName>
</protein>
<dbReference type="Gene3D" id="3.30.70.1560">
    <property type="entry name" value="Alpha-L RNA-binding motif"/>
    <property type="match status" value="1"/>
</dbReference>
<dbReference type="InterPro" id="IPR020103">
    <property type="entry name" value="PsdUridine_synth_cat_dom_sf"/>
</dbReference>
<dbReference type="PROSITE" id="PS01149">
    <property type="entry name" value="PSI_RSU"/>
    <property type="match status" value="1"/>
</dbReference>
<dbReference type="GO" id="GO:0003723">
    <property type="term" value="F:RNA binding"/>
    <property type="evidence" value="ECO:0007669"/>
    <property type="project" value="UniProtKB-KW"/>
</dbReference>
<evidence type="ECO:0000256" key="3">
    <source>
        <dbReference type="ARBA" id="ARBA00023235"/>
    </source>
</evidence>
<dbReference type="Gene3D" id="3.10.290.10">
    <property type="entry name" value="RNA-binding S4 domain"/>
    <property type="match status" value="1"/>
</dbReference>
<dbReference type="InterPro" id="IPR020094">
    <property type="entry name" value="TruA/RsuA/RluB/E/F_N"/>
</dbReference>
<organism evidence="5">
    <name type="scientific">bioreactor metagenome</name>
    <dbReference type="NCBI Taxonomy" id="1076179"/>
    <lineage>
        <taxon>unclassified sequences</taxon>
        <taxon>metagenomes</taxon>
        <taxon>ecological metagenomes</taxon>
    </lineage>
</organism>
<accession>A0A645A0K2</accession>